<protein>
    <submittedName>
        <fullName evidence="4">DUF4105 domain-containing protein</fullName>
    </submittedName>
</protein>
<gene>
    <name evidence="4" type="ORF">GTC17253_08450</name>
</gene>
<feature type="transmembrane region" description="Helical" evidence="1">
    <location>
        <begin position="334"/>
        <end position="352"/>
    </location>
</feature>
<dbReference type="EMBL" id="AP035785">
    <property type="protein sequence ID" value="BFO70879.1"/>
    <property type="molecule type" value="Genomic_DNA"/>
</dbReference>
<keyword evidence="1" id="KW-0472">Membrane</keyword>
<evidence type="ECO:0000259" key="2">
    <source>
        <dbReference type="Pfam" id="PF13387"/>
    </source>
</evidence>
<feature type="transmembrane region" description="Helical" evidence="1">
    <location>
        <begin position="256"/>
        <end position="278"/>
    </location>
</feature>
<feature type="transmembrane region" description="Helical" evidence="1">
    <location>
        <begin position="229"/>
        <end position="249"/>
    </location>
</feature>
<dbReference type="Pfam" id="PF13387">
    <property type="entry name" value="Lnb_N"/>
    <property type="match status" value="1"/>
</dbReference>
<dbReference type="InterPro" id="IPR057436">
    <property type="entry name" value="5TMH_Lnb"/>
</dbReference>
<feature type="domain" description="Lnb N-terminal periplasmic" evidence="2">
    <location>
        <begin position="2"/>
        <end position="147"/>
    </location>
</feature>
<reference evidence="4" key="1">
    <citation type="submission" date="2024-07" db="EMBL/GenBank/DDBJ databases">
        <title>Complete genome sequence of Prevotella sp. YM-2024 GTC17253.</title>
        <authorList>
            <person name="Hayashi M."/>
            <person name="Muto Y."/>
            <person name="Tanaka K."/>
            <person name="Niwa H."/>
        </authorList>
    </citation>
    <scope>NUCLEOTIDE SEQUENCE</scope>
    <source>
        <strain evidence="4">GTC17253</strain>
    </source>
</reference>
<feature type="domain" description="Lnb-like transmembrane" evidence="3">
    <location>
        <begin position="226"/>
        <end position="352"/>
    </location>
</feature>
<dbReference type="AlphaFoldDB" id="A0AB33IUJ4"/>
<sequence>MLTCGPGSEVYSLYGHTAIRFQNLTKGEDLAINYGMFSFRQRFFILRFVFGLTDYEMGIIPFNAFLAEYQSEGRWVKEQMLNLTPIEKANIQKALETNYLAENRTYHYNYFYDNCTTRARDILVDNLQGEVSYPSTSNPDATYRSMTHQWNEDSRWTRLGNDLLLGVKADQPTEKTEQQFLPDSLSHDFDLATINRTGGSEKLVSTTHWLIPPTVVSAKHSTFPGTPQGYATILLAIAAILIIVAHIYAPIRIVSLGLYLLLFSLTGLCGFILLAMIFSQHPTVSLNFQILILNPLNTLFLFQRFRNSHKYIHLLTICYTLFFILSFFQQYAEGIILLASCLLIYLADRIYIQKRLTTNR</sequence>
<dbReference type="InterPro" id="IPR025178">
    <property type="entry name" value="Lnb_N"/>
</dbReference>
<evidence type="ECO:0000256" key="1">
    <source>
        <dbReference type="SAM" id="Phobius"/>
    </source>
</evidence>
<keyword evidence="1" id="KW-1133">Transmembrane helix</keyword>
<proteinExistence type="predicted"/>
<keyword evidence="1" id="KW-0812">Transmembrane</keyword>
<evidence type="ECO:0000313" key="4">
    <source>
        <dbReference type="EMBL" id="BFO70879.1"/>
    </source>
</evidence>
<evidence type="ECO:0000259" key="3">
    <source>
        <dbReference type="Pfam" id="PF25221"/>
    </source>
</evidence>
<dbReference type="Pfam" id="PF25221">
    <property type="entry name" value="5TMH_Lnb"/>
    <property type="match status" value="1"/>
</dbReference>
<accession>A0AB33IUJ4</accession>
<name>A0AB33IUJ4_9BACT</name>
<feature type="transmembrane region" description="Helical" evidence="1">
    <location>
        <begin position="311"/>
        <end position="328"/>
    </location>
</feature>
<organism evidence="4">
    <name type="scientific">Prevotella sp. GTC17253</name>
    <dbReference type="NCBI Taxonomy" id="3236793"/>
    <lineage>
        <taxon>Bacteria</taxon>
        <taxon>Pseudomonadati</taxon>
        <taxon>Bacteroidota</taxon>
        <taxon>Bacteroidia</taxon>
        <taxon>Bacteroidales</taxon>
        <taxon>Prevotellaceae</taxon>
        <taxon>Prevotella</taxon>
    </lineage>
</organism>